<accession>A0A6C2UP37</accession>
<protein>
    <submittedName>
        <fullName evidence="6">dTDP-4-amino-4,6-dideoxy-D-glucose transaminase</fullName>
    </submittedName>
</protein>
<gene>
    <name evidence="6" type="primary">vioA_2</name>
    <name evidence="6" type="ORF">SCARR_03100</name>
</gene>
<feature type="modified residue" description="N6-(pyridoxal phosphate)lysine" evidence="4">
    <location>
        <position position="186"/>
    </location>
</feature>
<dbReference type="SUPFAM" id="SSF53383">
    <property type="entry name" value="PLP-dependent transferases"/>
    <property type="match status" value="1"/>
</dbReference>
<evidence type="ECO:0000313" key="6">
    <source>
        <dbReference type="EMBL" id="VGO21031.1"/>
    </source>
</evidence>
<evidence type="ECO:0000256" key="2">
    <source>
        <dbReference type="ARBA" id="ARBA00037999"/>
    </source>
</evidence>
<dbReference type="GO" id="GO:0030170">
    <property type="term" value="F:pyridoxal phosphate binding"/>
    <property type="evidence" value="ECO:0007669"/>
    <property type="project" value="TreeGrafter"/>
</dbReference>
<name>A0A6C2UP37_9BACT</name>
<dbReference type="CDD" id="cd00616">
    <property type="entry name" value="AHBA_syn"/>
    <property type="match status" value="1"/>
</dbReference>
<dbReference type="PANTHER" id="PTHR30244:SF9">
    <property type="entry name" value="PROTEIN RV3402C"/>
    <property type="match status" value="1"/>
</dbReference>
<keyword evidence="1 4" id="KW-0663">Pyridoxal phosphate</keyword>
<evidence type="ECO:0000256" key="5">
    <source>
        <dbReference type="RuleBase" id="RU004508"/>
    </source>
</evidence>
<evidence type="ECO:0000256" key="4">
    <source>
        <dbReference type="PIRSR" id="PIRSR000390-2"/>
    </source>
</evidence>
<dbReference type="InterPro" id="IPR000653">
    <property type="entry name" value="DegT/StrS_aminotransferase"/>
</dbReference>
<dbReference type="Pfam" id="PF01041">
    <property type="entry name" value="DegT_DnrJ_EryC1"/>
    <property type="match status" value="1"/>
</dbReference>
<feature type="active site" description="Proton acceptor" evidence="3">
    <location>
        <position position="186"/>
    </location>
</feature>
<evidence type="ECO:0000313" key="7">
    <source>
        <dbReference type="Proteomes" id="UP000346198"/>
    </source>
</evidence>
<comment type="similarity">
    <text evidence="2 5">Belongs to the DegT/DnrJ/EryC1 family.</text>
</comment>
<dbReference type="InterPro" id="IPR015421">
    <property type="entry name" value="PyrdxlP-dep_Trfase_major"/>
</dbReference>
<reference evidence="6 7" key="1">
    <citation type="submission" date="2019-04" db="EMBL/GenBank/DDBJ databases">
        <authorList>
            <person name="Van Vliet M D."/>
        </authorList>
    </citation>
    <scope>NUCLEOTIDE SEQUENCE [LARGE SCALE GENOMIC DNA]</scope>
    <source>
        <strain evidence="6 7">F21</strain>
    </source>
</reference>
<dbReference type="PIRSF" id="PIRSF000390">
    <property type="entry name" value="PLP_StrS"/>
    <property type="match status" value="1"/>
</dbReference>
<proteinExistence type="inferred from homology"/>
<keyword evidence="7" id="KW-1185">Reference proteome</keyword>
<dbReference type="GO" id="GO:0008483">
    <property type="term" value="F:transaminase activity"/>
    <property type="evidence" value="ECO:0007669"/>
    <property type="project" value="TreeGrafter"/>
</dbReference>
<dbReference type="Gene3D" id="3.40.640.10">
    <property type="entry name" value="Type I PLP-dependent aspartate aminotransferase-like (Major domain)"/>
    <property type="match status" value="1"/>
</dbReference>
<evidence type="ECO:0000256" key="1">
    <source>
        <dbReference type="ARBA" id="ARBA00022898"/>
    </source>
</evidence>
<dbReference type="PANTHER" id="PTHR30244">
    <property type="entry name" value="TRANSAMINASE"/>
    <property type="match status" value="1"/>
</dbReference>
<organism evidence="6 7">
    <name type="scientific">Pontiella sulfatireligans</name>
    <dbReference type="NCBI Taxonomy" id="2750658"/>
    <lineage>
        <taxon>Bacteria</taxon>
        <taxon>Pseudomonadati</taxon>
        <taxon>Kiritimatiellota</taxon>
        <taxon>Kiritimatiellia</taxon>
        <taxon>Kiritimatiellales</taxon>
        <taxon>Pontiellaceae</taxon>
        <taxon>Pontiella</taxon>
    </lineage>
</organism>
<dbReference type="EMBL" id="CAAHFH010000002">
    <property type="protein sequence ID" value="VGO21031.1"/>
    <property type="molecule type" value="Genomic_DNA"/>
</dbReference>
<dbReference type="InterPro" id="IPR015424">
    <property type="entry name" value="PyrdxlP-dep_Trfase"/>
</dbReference>
<dbReference type="RefSeq" id="WP_136062520.1">
    <property type="nucleotide sequence ID" value="NZ_CAAHFH010000002.1"/>
</dbReference>
<sequence>MDLDKTLHVGAPNIGNRERFHRYVDEIFDRHWLTNRGELVQEFEQKLADYLGVKHCISMCNGTVALEIAIRALDLKGEAIIPSFTFVATAHALQWQGITPVFCDIDRQSYCIDPREIEKHITPQTSAIMGVHLYSRPCDVEALQAIADKHGIKLLFDAAHAFGCSHNGKKIGNFGECEVFSFHATKFFNTFEGGAITTNNDELAEKIRLMQNFGFQGMDNVIYIGTNGKMTEICAAMGLTNLEDLDGFLKINKRNYIAYTKGLSCIPGLSLIEFNDAEQCNWQYIVVEVGDEYHLSRDELMEKLHDQKIRARRYFWPGCHRMEPYRSLQPNSGIMLPVTEEVSERILVLPTGTSATLEMIGNVLELL</sequence>
<dbReference type="GO" id="GO:0000271">
    <property type="term" value="P:polysaccharide biosynthetic process"/>
    <property type="evidence" value="ECO:0007669"/>
    <property type="project" value="TreeGrafter"/>
</dbReference>
<dbReference type="Proteomes" id="UP000346198">
    <property type="component" value="Unassembled WGS sequence"/>
</dbReference>
<evidence type="ECO:0000256" key="3">
    <source>
        <dbReference type="PIRSR" id="PIRSR000390-1"/>
    </source>
</evidence>
<dbReference type="AlphaFoldDB" id="A0A6C2UP37"/>